<dbReference type="InterPro" id="IPR023996">
    <property type="entry name" value="TonB-dep_OMP_SusC/RagA"/>
</dbReference>
<evidence type="ECO:0000313" key="14">
    <source>
        <dbReference type="Proteomes" id="UP000293347"/>
    </source>
</evidence>
<dbReference type="InterPro" id="IPR011662">
    <property type="entry name" value="Secretin/TonB_short_N"/>
</dbReference>
<dbReference type="EMBL" id="SJSL01000001">
    <property type="protein sequence ID" value="TCD02916.1"/>
    <property type="molecule type" value="Genomic_DNA"/>
</dbReference>
<evidence type="ECO:0000256" key="4">
    <source>
        <dbReference type="ARBA" id="ARBA00022496"/>
    </source>
</evidence>
<dbReference type="Pfam" id="PF07660">
    <property type="entry name" value="STN"/>
    <property type="match status" value="1"/>
</dbReference>
<comment type="caution">
    <text evidence="13">The sequence shown here is derived from an EMBL/GenBank/DDBJ whole genome shotgun (WGS) entry which is preliminary data.</text>
</comment>
<evidence type="ECO:0000256" key="7">
    <source>
        <dbReference type="ARBA" id="ARBA00023077"/>
    </source>
</evidence>
<dbReference type="Pfam" id="PF13715">
    <property type="entry name" value="CarbopepD_reg_2"/>
    <property type="match status" value="1"/>
</dbReference>
<dbReference type="Proteomes" id="UP000293347">
    <property type="component" value="Unassembled WGS sequence"/>
</dbReference>
<evidence type="ECO:0000256" key="8">
    <source>
        <dbReference type="ARBA" id="ARBA00023136"/>
    </source>
</evidence>
<evidence type="ECO:0000256" key="9">
    <source>
        <dbReference type="ARBA" id="ARBA00023237"/>
    </source>
</evidence>
<keyword evidence="4" id="KW-0410">Iron transport</keyword>
<dbReference type="InterPro" id="IPR036942">
    <property type="entry name" value="Beta-barrel_TonB_sf"/>
</dbReference>
<dbReference type="InterPro" id="IPR012910">
    <property type="entry name" value="Plug_dom"/>
</dbReference>
<dbReference type="Gene3D" id="2.170.130.10">
    <property type="entry name" value="TonB-dependent receptor, plug domain"/>
    <property type="match status" value="1"/>
</dbReference>
<evidence type="ECO:0000256" key="3">
    <source>
        <dbReference type="ARBA" id="ARBA00022452"/>
    </source>
</evidence>
<evidence type="ECO:0000256" key="6">
    <source>
        <dbReference type="ARBA" id="ARBA00023004"/>
    </source>
</evidence>
<dbReference type="AlphaFoldDB" id="A0A4R0NQ33"/>
<dbReference type="NCBIfam" id="TIGR04057">
    <property type="entry name" value="SusC_RagA_signa"/>
    <property type="match status" value="1"/>
</dbReference>
<dbReference type="InterPro" id="IPR037066">
    <property type="entry name" value="Plug_dom_sf"/>
</dbReference>
<keyword evidence="14" id="KW-1185">Reference proteome</keyword>
<dbReference type="RefSeq" id="WP_131593010.1">
    <property type="nucleotide sequence ID" value="NZ_SJSL01000001.1"/>
</dbReference>
<keyword evidence="9 10" id="KW-0998">Cell outer membrane</keyword>
<reference evidence="13 14" key="1">
    <citation type="submission" date="2019-02" db="EMBL/GenBank/DDBJ databases">
        <title>Pedobacter sp. RP-1-14 sp. nov., isolated from Arctic soil.</title>
        <authorList>
            <person name="Dahal R.H."/>
        </authorList>
    </citation>
    <scope>NUCLEOTIDE SEQUENCE [LARGE SCALE GENOMIC DNA]</scope>
    <source>
        <strain evidence="13 14">RP-1-14</strain>
    </source>
</reference>
<evidence type="ECO:0000256" key="11">
    <source>
        <dbReference type="RuleBase" id="RU003357"/>
    </source>
</evidence>
<keyword evidence="5 10" id="KW-0812">Transmembrane</keyword>
<comment type="similarity">
    <text evidence="10 11">Belongs to the TonB-dependent receptor family.</text>
</comment>
<dbReference type="PROSITE" id="PS52016">
    <property type="entry name" value="TONB_DEPENDENT_REC_3"/>
    <property type="match status" value="1"/>
</dbReference>
<sequence>MYKNYTKKIGMAEPLYRKIMLIMRLTTVILIASLLQVSATGFAQKISLRQNDVTLESVLKEIRKQSGYDYYYGNKVISKTQKVTVTLANASVDEALERILSGLPLTYEIEGKMILIKRKEESFFDRIISKFQAVDVKGKVVDSLGNGLAGANVALKGAKGSATNTDNNGDFLLKNVAPDATLVVSYLGYVTKEVKAKDEFNYIQLQQSTSKLDEIQIQAYGKTSKRLSVGTSTTVKSDDIERQLINNPILALRAKVPNLVITQANGLPGSEITMQLRGQNSMGAWSARSEPLIVLDGVPFENTMSTKDGNYGAVGDRMSALSLIDPNTIEQIDVLADADATAIYGSRGGNGVVMITTKKGKAGPAQVSVNLASGYSQVPGKSKLKLMNTQQYLELRNEALANDGLTPQIADPDGDGYAPDLLLWDQNRYTDWQKELIGGNPRWQQASLSVTGGTNLMRYLISGNYKSDGVPYPSSFQGAKASENKLASGHINLSGNSADGKFTAGVDLTYSYNDRSGTQTDLTKPAMLLPPNAPSIYSENGELNWEPNLQANRATWRNPYSAMLNITDAAANTIIANVNTGYRITPELQIKISSAFTTMVQNQFAATPLAGLDPFSNKDDYYGKSQRINNTNNSFTLDPNITYQKQLAGGELNAIAGITYQGQTSKSETLQAGGYTDDALLKDLTKASAPFGGSPYSAYNRTSEYKYLRVFSRLNYVLADKYIANFSFSRDGSSRFGPKNKYGNYWSTGLGWIYSNEAIVKEKLPFLSYGKVRMSYGTTGQDGIGNYQYLEQYSSSPQNTYDGTFVLDGQGVINPYFKWENVKKLDIGFDFGFFSDAIVASATYWRTRTSDQLIPITTASTTGAGQYYLNLDGGTQNYGWEFSVNSENINNKTFRWSSSANLGLQNDKLLKLSPYTVLNYLYSSYYIHKGIDPIGKTYTKLIGVPAYIGIDPETGLFQFLNAEGQPGNSQEMDAYGAPVKINPLTLGLTNTFSVGNFTLITDLQFKKQRGRGYIVDFFPPGRLDMPAAYGNMPEIFTDRWRKPGDDAKFQKVSTNIYDVTDGWNGFELSDANYVDASYIRLSNAVFSYSLPKKLIDKLKVRSASINITGQNLFTITPYKFGDPETLNYYALPMLRSFTAGFNLNF</sequence>
<evidence type="ECO:0000256" key="10">
    <source>
        <dbReference type="PROSITE-ProRule" id="PRU01360"/>
    </source>
</evidence>
<dbReference type="NCBIfam" id="TIGR04056">
    <property type="entry name" value="OMP_RagA_SusC"/>
    <property type="match status" value="1"/>
</dbReference>
<keyword evidence="6" id="KW-0408">Iron</keyword>
<dbReference type="SUPFAM" id="SSF56935">
    <property type="entry name" value="Porins"/>
    <property type="match status" value="1"/>
</dbReference>
<dbReference type="Pfam" id="PF07715">
    <property type="entry name" value="Plug"/>
    <property type="match status" value="1"/>
</dbReference>
<organism evidence="13 14">
    <name type="scientific">Pedobacter psychroterrae</name>
    <dbReference type="NCBI Taxonomy" id="2530453"/>
    <lineage>
        <taxon>Bacteria</taxon>
        <taxon>Pseudomonadati</taxon>
        <taxon>Bacteroidota</taxon>
        <taxon>Sphingobacteriia</taxon>
        <taxon>Sphingobacteriales</taxon>
        <taxon>Sphingobacteriaceae</taxon>
        <taxon>Pedobacter</taxon>
    </lineage>
</organism>
<keyword evidence="7 11" id="KW-0798">TonB box</keyword>
<evidence type="ECO:0000256" key="2">
    <source>
        <dbReference type="ARBA" id="ARBA00022448"/>
    </source>
</evidence>
<dbReference type="SMART" id="SM00965">
    <property type="entry name" value="STN"/>
    <property type="match status" value="1"/>
</dbReference>
<dbReference type="GO" id="GO:0009279">
    <property type="term" value="C:cell outer membrane"/>
    <property type="evidence" value="ECO:0007669"/>
    <property type="project" value="UniProtKB-SubCell"/>
</dbReference>
<gene>
    <name evidence="13" type="ORF">EZ437_02730</name>
</gene>
<evidence type="ECO:0000313" key="13">
    <source>
        <dbReference type="EMBL" id="TCD02916.1"/>
    </source>
</evidence>
<accession>A0A4R0NQ33</accession>
<evidence type="ECO:0000256" key="1">
    <source>
        <dbReference type="ARBA" id="ARBA00004571"/>
    </source>
</evidence>
<feature type="domain" description="Secretin/TonB short N-terminal" evidence="12">
    <location>
        <begin position="68"/>
        <end position="119"/>
    </location>
</feature>
<name>A0A4R0NQ33_9SPHI</name>
<dbReference type="Gene3D" id="2.40.170.20">
    <property type="entry name" value="TonB-dependent receptor, beta-barrel domain"/>
    <property type="match status" value="1"/>
</dbReference>
<dbReference type="SUPFAM" id="SSF49464">
    <property type="entry name" value="Carboxypeptidase regulatory domain-like"/>
    <property type="match status" value="1"/>
</dbReference>
<dbReference type="InterPro" id="IPR023997">
    <property type="entry name" value="TonB-dep_OMP_SusC/RagA_CS"/>
</dbReference>
<comment type="subcellular location">
    <subcellularLocation>
        <location evidence="1 10">Cell outer membrane</location>
        <topology evidence="1 10">Multi-pass membrane protein</topology>
    </subcellularLocation>
</comment>
<dbReference type="InterPro" id="IPR000531">
    <property type="entry name" value="Beta-barrel_TonB"/>
</dbReference>
<dbReference type="Gene3D" id="2.60.40.1120">
    <property type="entry name" value="Carboxypeptidase-like, regulatory domain"/>
    <property type="match status" value="1"/>
</dbReference>
<protein>
    <submittedName>
        <fullName evidence="13">SusC/RagA family TonB-linked outer membrane protein</fullName>
    </submittedName>
</protein>
<evidence type="ECO:0000259" key="12">
    <source>
        <dbReference type="SMART" id="SM00965"/>
    </source>
</evidence>
<dbReference type="Pfam" id="PF00593">
    <property type="entry name" value="TonB_dep_Rec_b-barrel"/>
    <property type="match status" value="1"/>
</dbReference>
<dbReference type="InterPro" id="IPR008969">
    <property type="entry name" value="CarboxyPept-like_regulatory"/>
</dbReference>
<dbReference type="GO" id="GO:0006826">
    <property type="term" value="P:iron ion transport"/>
    <property type="evidence" value="ECO:0007669"/>
    <property type="project" value="UniProtKB-KW"/>
</dbReference>
<dbReference type="InterPro" id="IPR039426">
    <property type="entry name" value="TonB-dep_rcpt-like"/>
</dbReference>
<evidence type="ECO:0000256" key="5">
    <source>
        <dbReference type="ARBA" id="ARBA00022692"/>
    </source>
</evidence>
<keyword evidence="4" id="KW-0406">Ion transport</keyword>
<proteinExistence type="inferred from homology"/>
<dbReference type="Gene3D" id="3.55.50.30">
    <property type="match status" value="1"/>
</dbReference>
<keyword evidence="2 10" id="KW-0813">Transport</keyword>
<keyword evidence="3 10" id="KW-1134">Transmembrane beta strand</keyword>
<keyword evidence="8 10" id="KW-0472">Membrane</keyword>
<dbReference type="OrthoDB" id="9768177at2"/>